<evidence type="ECO:0000256" key="1">
    <source>
        <dbReference type="SAM" id="MobiDB-lite"/>
    </source>
</evidence>
<dbReference type="EMBL" id="JABEZW010000012">
    <property type="protein sequence ID" value="MBA0781903.1"/>
    <property type="molecule type" value="Genomic_DNA"/>
</dbReference>
<name>A0A7J9F9B5_9ROSI</name>
<comment type="caution">
    <text evidence="3">The sequence shown here is derived from an EMBL/GenBank/DDBJ whole genome shotgun (WGS) entry which is preliminary data.</text>
</comment>
<gene>
    <name evidence="3" type="ORF">Gotri_002784</name>
</gene>
<reference evidence="3 4" key="1">
    <citation type="journal article" date="2019" name="Genome Biol. Evol.">
        <title>Insights into the evolution of the New World diploid cottons (Gossypium, subgenus Houzingenia) based on genome sequencing.</title>
        <authorList>
            <person name="Grover C.E."/>
            <person name="Arick M.A. 2nd"/>
            <person name="Thrash A."/>
            <person name="Conover J.L."/>
            <person name="Sanders W.S."/>
            <person name="Peterson D.G."/>
            <person name="Frelichowski J.E."/>
            <person name="Scheffler J.A."/>
            <person name="Scheffler B.E."/>
            <person name="Wendel J.F."/>
        </authorList>
    </citation>
    <scope>NUCLEOTIDE SEQUENCE [LARGE SCALE GENOMIC DNA]</scope>
    <source>
        <strain evidence="3">8</strain>
        <tissue evidence="3">Leaf</tissue>
    </source>
</reference>
<keyword evidence="4" id="KW-1185">Reference proteome</keyword>
<sequence>MGFEQLMILCQEILPLVRYYRQECFYVIPKDSVVVPVVQEFYASLKDQESRRLEGTTWETISIQGKKVRATHLTICEFYNAPYIEKDFVDEGKGKGEWKCHPSTEIPTSFNQAIMFLVAKMWIQFLCRQIALALNISNVNTFRAILLYAILQRKHVYIGTWIYNYMKRCVSGQKVRIFFPHLVTTLYKRACVPMEKFEQSMKPSRSIIGDTLYTQYMELRQKQIIYWNKCQKEKMDVPKSSPKKEKLIARQEIGEKNHPKLD</sequence>
<protein>
    <recommendedName>
        <fullName evidence="2">Putative plant transposon protein domain-containing protein</fullName>
    </recommendedName>
</protein>
<feature type="region of interest" description="Disordered" evidence="1">
    <location>
        <begin position="236"/>
        <end position="262"/>
    </location>
</feature>
<dbReference type="InterPro" id="IPR046796">
    <property type="entry name" value="Transposase_32_dom"/>
</dbReference>
<dbReference type="Proteomes" id="UP000593568">
    <property type="component" value="Unassembled WGS sequence"/>
</dbReference>
<organism evidence="3 4">
    <name type="scientific">Gossypium trilobum</name>
    <dbReference type="NCBI Taxonomy" id="34281"/>
    <lineage>
        <taxon>Eukaryota</taxon>
        <taxon>Viridiplantae</taxon>
        <taxon>Streptophyta</taxon>
        <taxon>Embryophyta</taxon>
        <taxon>Tracheophyta</taxon>
        <taxon>Spermatophyta</taxon>
        <taxon>Magnoliopsida</taxon>
        <taxon>eudicotyledons</taxon>
        <taxon>Gunneridae</taxon>
        <taxon>Pentapetalae</taxon>
        <taxon>rosids</taxon>
        <taxon>malvids</taxon>
        <taxon>Malvales</taxon>
        <taxon>Malvaceae</taxon>
        <taxon>Malvoideae</taxon>
        <taxon>Gossypium</taxon>
    </lineage>
</organism>
<proteinExistence type="predicted"/>
<accession>A0A7J9F9B5</accession>
<evidence type="ECO:0000259" key="2">
    <source>
        <dbReference type="Pfam" id="PF20167"/>
    </source>
</evidence>
<evidence type="ECO:0000313" key="3">
    <source>
        <dbReference type="EMBL" id="MBA0781903.1"/>
    </source>
</evidence>
<dbReference type="AlphaFoldDB" id="A0A7J9F9B5"/>
<feature type="domain" description="Putative plant transposon protein" evidence="2">
    <location>
        <begin position="26"/>
        <end position="193"/>
    </location>
</feature>
<dbReference type="Pfam" id="PF20167">
    <property type="entry name" value="Transposase_32"/>
    <property type="match status" value="1"/>
</dbReference>
<evidence type="ECO:0000313" key="4">
    <source>
        <dbReference type="Proteomes" id="UP000593568"/>
    </source>
</evidence>